<sequence length="140" mass="16382">MSSYLQSFAERFATLDTHNLDLLNDLYSQDVAFRDPLHQLTGLPALRAYFAQLYAKVPECNYRFEGTDELEPGHGYIRWTLHFRHPQLARGQLISLQGCSHLRWHERVYFHQDYFDAGALLYEHLPVMGSAIRWLKGRLA</sequence>
<dbReference type="EMBL" id="NFSB01000044">
    <property type="protein sequence ID" value="OUM38590.1"/>
    <property type="molecule type" value="Genomic_DNA"/>
</dbReference>
<dbReference type="RefSeq" id="WP_086974332.1">
    <property type="nucleotide sequence ID" value="NZ_NFSB01000044.1"/>
</dbReference>
<evidence type="ECO:0000313" key="3">
    <source>
        <dbReference type="Proteomes" id="UP000196082"/>
    </source>
</evidence>
<dbReference type="Proteomes" id="UP000196082">
    <property type="component" value="Unassembled WGS sequence"/>
</dbReference>
<feature type="domain" description="SnoaL-like" evidence="1">
    <location>
        <begin position="12"/>
        <end position="104"/>
    </location>
</feature>
<dbReference type="Gene3D" id="3.10.450.50">
    <property type="match status" value="1"/>
</dbReference>
<comment type="caution">
    <text evidence="2">The sequence shown here is derived from an EMBL/GenBank/DDBJ whole genome shotgun (WGS) entry which is preliminary data.</text>
</comment>
<proteinExistence type="predicted"/>
<accession>A0A1Y3LQX6</accession>
<gene>
    <name evidence="2" type="ORF">B8W72_01495</name>
</gene>
<organism evidence="2 3">
    <name type="scientific">Pseudomonas putida</name>
    <name type="common">Arthrobacter siderocapsulatus</name>
    <dbReference type="NCBI Taxonomy" id="303"/>
    <lineage>
        <taxon>Bacteria</taxon>
        <taxon>Pseudomonadati</taxon>
        <taxon>Pseudomonadota</taxon>
        <taxon>Gammaproteobacteria</taxon>
        <taxon>Pseudomonadales</taxon>
        <taxon>Pseudomonadaceae</taxon>
        <taxon>Pseudomonas</taxon>
    </lineage>
</organism>
<dbReference type="AlphaFoldDB" id="A0A1Y3LQX6"/>
<name>A0A1Y3LQX6_PSEPU</name>
<dbReference type="SUPFAM" id="SSF54427">
    <property type="entry name" value="NTF2-like"/>
    <property type="match status" value="1"/>
</dbReference>
<evidence type="ECO:0000313" key="2">
    <source>
        <dbReference type="EMBL" id="OUM38590.1"/>
    </source>
</evidence>
<dbReference type="InterPro" id="IPR037401">
    <property type="entry name" value="SnoaL-like"/>
</dbReference>
<evidence type="ECO:0000259" key="1">
    <source>
        <dbReference type="Pfam" id="PF12680"/>
    </source>
</evidence>
<dbReference type="Pfam" id="PF12680">
    <property type="entry name" value="SnoaL_2"/>
    <property type="match status" value="1"/>
</dbReference>
<protein>
    <submittedName>
        <fullName evidence="2">Transcriptional regulator</fullName>
    </submittedName>
</protein>
<dbReference type="InterPro" id="IPR032710">
    <property type="entry name" value="NTF2-like_dom_sf"/>
</dbReference>
<reference evidence="2 3" key="1">
    <citation type="submission" date="2017-05" db="EMBL/GenBank/DDBJ databases">
        <title>Whole genome sequence of Pseudomonas putida isolate 1312 commercialized as a biostimulant.</title>
        <authorList>
            <person name="Crovadore J."/>
            <person name="Blanc P."/>
            <person name="Chablais R."/>
            <person name="Cochard B."/>
            <person name="Grizard D."/>
            <person name="Lefort F."/>
        </authorList>
    </citation>
    <scope>NUCLEOTIDE SEQUENCE [LARGE SCALE GENOMIC DNA]</scope>
    <source>
        <strain evidence="2 3">1312</strain>
    </source>
</reference>